<protein>
    <submittedName>
        <fullName evidence="2">(wild Malaysian banana) hypothetical protein</fullName>
    </submittedName>
</protein>
<feature type="non-terminal residue" evidence="2">
    <location>
        <position position="126"/>
    </location>
</feature>
<reference evidence="2" key="1">
    <citation type="submission" date="2021-03" db="EMBL/GenBank/DDBJ databases">
        <authorList>
            <consortium name="Genoscope - CEA"/>
            <person name="William W."/>
        </authorList>
    </citation>
    <scope>NUCLEOTIDE SEQUENCE</scope>
    <source>
        <strain evidence="2">Doubled-haploid Pahang</strain>
    </source>
</reference>
<feature type="compositionally biased region" description="Gly residues" evidence="1">
    <location>
        <begin position="80"/>
        <end position="99"/>
    </location>
</feature>
<gene>
    <name evidence="2" type="ORF">GSMUA_303680.1</name>
</gene>
<name>A0A8D7B1A6_MUSAM</name>
<feature type="compositionally biased region" description="Basic residues" evidence="1">
    <location>
        <begin position="53"/>
        <end position="63"/>
    </location>
</feature>
<feature type="region of interest" description="Disordered" evidence="1">
    <location>
        <begin position="1"/>
        <end position="100"/>
    </location>
</feature>
<organism evidence="2">
    <name type="scientific">Musa acuminata subsp. malaccensis</name>
    <name type="common">Wild banana</name>
    <name type="synonym">Musa malaccensis</name>
    <dbReference type="NCBI Taxonomy" id="214687"/>
    <lineage>
        <taxon>Eukaryota</taxon>
        <taxon>Viridiplantae</taxon>
        <taxon>Streptophyta</taxon>
        <taxon>Embryophyta</taxon>
        <taxon>Tracheophyta</taxon>
        <taxon>Spermatophyta</taxon>
        <taxon>Magnoliopsida</taxon>
        <taxon>Liliopsida</taxon>
        <taxon>Zingiberales</taxon>
        <taxon>Musaceae</taxon>
        <taxon>Musa</taxon>
    </lineage>
</organism>
<proteinExistence type="predicted"/>
<feature type="non-terminal residue" evidence="2">
    <location>
        <position position="1"/>
    </location>
</feature>
<accession>A0A8D7B1A6</accession>
<evidence type="ECO:0000313" key="2">
    <source>
        <dbReference type="EMBL" id="CAG1860072.1"/>
    </source>
</evidence>
<dbReference type="AlphaFoldDB" id="A0A8D7B1A6"/>
<dbReference type="EMBL" id="HG996466">
    <property type="protein sequence ID" value="CAG1860072.1"/>
    <property type="molecule type" value="Genomic_DNA"/>
</dbReference>
<evidence type="ECO:0000256" key="1">
    <source>
        <dbReference type="SAM" id="MobiDB-lite"/>
    </source>
</evidence>
<sequence length="126" mass="13038">SNHQLQIAYDPRQISLHRVPDGLGQSVGRRHQRASGDAYPGAPTWRGGGGSGHRGHDRGRGGRGPHLLVGRQGEGRMGDGDGSARGARGAGGEDGGSVGAGVDEVLYLVDVGLGGGMKRHRIPIRH</sequence>